<dbReference type="CDD" id="cd01392">
    <property type="entry name" value="HTH_LacI"/>
    <property type="match status" value="1"/>
</dbReference>
<evidence type="ECO:0000313" key="7">
    <source>
        <dbReference type="Proteomes" id="UP000069697"/>
    </source>
</evidence>
<accession>A0A100VLS8</accession>
<dbReference type="PANTHER" id="PTHR30146">
    <property type="entry name" value="LACI-RELATED TRANSCRIPTIONAL REPRESSOR"/>
    <property type="match status" value="1"/>
</dbReference>
<reference evidence="6 7" key="1">
    <citation type="journal article" date="2016" name="Genome Announc.">
        <title>Draft Genome Sequence of Paenibacillus amylolyticus Heshi-A3, Isolated from Fermented Rice Bran in a Japanese Fermented Seafood Dish.</title>
        <authorList>
            <person name="Akuzawa S."/>
            <person name="Nagaoka J."/>
            <person name="Kanekatsu M."/>
            <person name="Kubota E."/>
            <person name="Ohtake R."/>
            <person name="Suzuki T."/>
            <person name="Kanesaki Y."/>
        </authorList>
    </citation>
    <scope>NUCLEOTIDE SEQUENCE [LARGE SCALE GENOMIC DNA]</scope>
    <source>
        <strain evidence="6 7">Heshi-A3</strain>
    </source>
</reference>
<dbReference type="GO" id="GO:0003700">
    <property type="term" value="F:DNA-binding transcription factor activity"/>
    <property type="evidence" value="ECO:0007669"/>
    <property type="project" value="TreeGrafter"/>
</dbReference>
<dbReference type="RefSeq" id="WP_062834790.1">
    <property type="nucleotide sequence ID" value="NZ_BCNV01000001.1"/>
</dbReference>
<evidence type="ECO:0000259" key="5">
    <source>
        <dbReference type="PROSITE" id="PS50932"/>
    </source>
</evidence>
<dbReference type="PRINTS" id="PR00036">
    <property type="entry name" value="HTHLACI"/>
</dbReference>
<organism evidence="6 7">
    <name type="scientific">Paenibacillus amylolyticus</name>
    <dbReference type="NCBI Taxonomy" id="1451"/>
    <lineage>
        <taxon>Bacteria</taxon>
        <taxon>Bacillati</taxon>
        <taxon>Bacillota</taxon>
        <taxon>Bacilli</taxon>
        <taxon>Bacillales</taxon>
        <taxon>Paenibacillaceae</taxon>
        <taxon>Paenibacillus</taxon>
    </lineage>
</organism>
<keyword evidence="1" id="KW-0678">Repressor</keyword>
<dbReference type="Gene3D" id="1.10.260.40">
    <property type="entry name" value="lambda repressor-like DNA-binding domains"/>
    <property type="match status" value="1"/>
</dbReference>
<evidence type="ECO:0000256" key="1">
    <source>
        <dbReference type="ARBA" id="ARBA00022491"/>
    </source>
</evidence>
<keyword evidence="4" id="KW-0804">Transcription</keyword>
<dbReference type="AlphaFoldDB" id="A0A100VLS8"/>
<feature type="domain" description="HTH lacI-type" evidence="5">
    <location>
        <begin position="2"/>
        <end position="56"/>
    </location>
</feature>
<keyword evidence="2" id="KW-0805">Transcription regulation</keyword>
<dbReference type="Pfam" id="PF13377">
    <property type="entry name" value="Peripla_BP_3"/>
    <property type="match status" value="1"/>
</dbReference>
<dbReference type="InterPro" id="IPR010982">
    <property type="entry name" value="Lambda_DNA-bd_dom_sf"/>
</dbReference>
<evidence type="ECO:0000313" key="6">
    <source>
        <dbReference type="EMBL" id="GAS82210.1"/>
    </source>
</evidence>
<dbReference type="SMART" id="SM00354">
    <property type="entry name" value="HTH_LACI"/>
    <property type="match status" value="1"/>
</dbReference>
<dbReference type="GO" id="GO:0000976">
    <property type="term" value="F:transcription cis-regulatory region binding"/>
    <property type="evidence" value="ECO:0007669"/>
    <property type="project" value="TreeGrafter"/>
</dbReference>
<dbReference type="Proteomes" id="UP000069697">
    <property type="component" value="Unassembled WGS sequence"/>
</dbReference>
<evidence type="ECO:0000256" key="4">
    <source>
        <dbReference type="ARBA" id="ARBA00023163"/>
    </source>
</evidence>
<dbReference type="Pfam" id="PF00356">
    <property type="entry name" value="LacI"/>
    <property type="match status" value="1"/>
</dbReference>
<keyword evidence="3" id="KW-0238">DNA-binding</keyword>
<dbReference type="InterPro" id="IPR000843">
    <property type="entry name" value="HTH_LacI"/>
</dbReference>
<evidence type="ECO:0000256" key="3">
    <source>
        <dbReference type="ARBA" id="ARBA00023125"/>
    </source>
</evidence>
<dbReference type="PROSITE" id="PS00356">
    <property type="entry name" value="HTH_LACI_1"/>
    <property type="match status" value="1"/>
</dbReference>
<evidence type="ECO:0000256" key="2">
    <source>
        <dbReference type="ARBA" id="ARBA00023015"/>
    </source>
</evidence>
<sequence>MITIYDIAKKANVSAMTVSKVINHTGRISSATRERVQQVIDELGYIPNSNARSLVLQRTQMLSLLITDITNPFYTTLARGAEDAAHLRGYRLLFGNSDEDYNKEKDYVDAILSTRVDGVLYAPAGDRSLPHLKQLQERRIPFVFLDRTVPGILSDMIAGDSREGAIALIRYLVQLGHRRIALVNGSSEVSTARLREEGYIEGLREVGADIDPELVLRTGYRDFSDEEGLDRLLSQPDQPTAIFAANNMLAIGVIRLLRKRGLRVPEDISVVCFDDLDLASAFDPFLTVAAQPAYDFGFQGVQMLIDRIEGKAPSEPQTVILPSELRIRASATAPREQN</sequence>
<dbReference type="SUPFAM" id="SSF53822">
    <property type="entry name" value="Periplasmic binding protein-like I"/>
    <property type="match status" value="1"/>
</dbReference>
<dbReference type="PANTHER" id="PTHR30146:SF148">
    <property type="entry name" value="HTH-TYPE TRANSCRIPTIONAL REPRESSOR PURR-RELATED"/>
    <property type="match status" value="1"/>
</dbReference>
<dbReference type="SUPFAM" id="SSF47413">
    <property type="entry name" value="lambda repressor-like DNA-binding domains"/>
    <property type="match status" value="1"/>
</dbReference>
<proteinExistence type="predicted"/>
<dbReference type="InterPro" id="IPR028082">
    <property type="entry name" value="Peripla_BP_I"/>
</dbReference>
<dbReference type="PROSITE" id="PS50932">
    <property type="entry name" value="HTH_LACI_2"/>
    <property type="match status" value="1"/>
</dbReference>
<dbReference type="EMBL" id="BCNV01000001">
    <property type="protein sequence ID" value="GAS82210.1"/>
    <property type="molecule type" value="Genomic_DNA"/>
</dbReference>
<gene>
    <name evidence="6" type="ORF">PAHA3_2284</name>
</gene>
<name>A0A100VLS8_PAEAM</name>
<dbReference type="Gene3D" id="3.40.50.2300">
    <property type="match status" value="2"/>
</dbReference>
<comment type="caution">
    <text evidence="6">The sequence shown here is derived from an EMBL/GenBank/DDBJ whole genome shotgun (WGS) entry which is preliminary data.</text>
</comment>
<dbReference type="InterPro" id="IPR046335">
    <property type="entry name" value="LacI/GalR-like_sensor"/>
</dbReference>
<protein>
    <submittedName>
        <fullName evidence="6">LacI family transcriptional regulator</fullName>
    </submittedName>
</protein>
<reference evidence="7" key="2">
    <citation type="submission" date="2016-01" db="EMBL/GenBank/DDBJ databases">
        <title>Draft Genome Sequence of Paenibacillus amylolyticus Heshi-A3 that Was Isolated from Fermented Rice Bran with Aging Salted Mackerel, Which Was Named Heshiko as Traditional Fermented Seafood in Japan.</title>
        <authorList>
            <person name="Akuzawa S."/>
            <person name="Nakagawa J."/>
            <person name="Kanekatsu T."/>
            <person name="Kubota E."/>
            <person name="Ohtake R."/>
            <person name="Suzuki T."/>
            <person name="Kanesaki Y."/>
        </authorList>
    </citation>
    <scope>NUCLEOTIDE SEQUENCE [LARGE SCALE GENOMIC DNA]</scope>
    <source>
        <strain evidence="7">Heshi-A3</strain>
    </source>
</reference>